<dbReference type="EMBL" id="JACAGK010000060">
    <property type="protein sequence ID" value="MDM1049863.1"/>
    <property type="molecule type" value="Genomic_DNA"/>
</dbReference>
<keyword evidence="3" id="KW-1185">Reference proteome</keyword>
<dbReference type="PANTHER" id="PTHR12526">
    <property type="entry name" value="GLYCOSYLTRANSFERASE"/>
    <property type="match status" value="1"/>
</dbReference>
<sequence>MKIIFIQHNSFLNRNGGSEKMCTFLANSFSEKGHEVSIAVNQKEGGSPVFPLNSDIKVDNIYNARVDQIELLPIVNYSGKNPIAWLVGKIKKKYTKQVNKNKCRAFPDGYQGVYKHNLKKRSEQWYAYLKAAEPDLIITMSTASLLEITYDNTLDIPIINSVNGRPDYDYEDVFGRRDPLEKNLLKNSYSRLSGIQILLDDYDKFLPDTFKGKVFVIGNPFPEVDTTEHVDHQIEKSQYVISHLGRLDNDCKQQTLAIEAFHRACSENSEWRLDLWGTGADRDLIQQKIDELALGDKVALKGFCTDPIAVLKNADIFLFPSRYEGFPLALGEAMSVGLPAIGLGSCSGVNKLIVDGESGYLVENVEAMASRLKQLMNNSALRQEMGKRGVELMRAYTPASVLAKWDELINEIVER</sequence>
<feature type="domain" description="Glycosyl transferase family 1" evidence="1">
    <location>
        <begin position="227"/>
        <end position="389"/>
    </location>
</feature>
<dbReference type="PANTHER" id="PTHR12526:SF630">
    <property type="entry name" value="GLYCOSYLTRANSFERASE"/>
    <property type="match status" value="1"/>
</dbReference>
<proteinExistence type="predicted"/>
<reference evidence="2" key="2">
    <citation type="journal article" date="2022" name="Sci. Total Environ.">
        <title>Prevalence, transmission, and molecular epidemiology of tet(X)-positive bacteria among humans, animals, and environmental niches in China: An epidemiological, and genomic-based study.</title>
        <authorList>
            <person name="Dong N."/>
            <person name="Zeng Y."/>
            <person name="Cai C."/>
            <person name="Sun C."/>
            <person name="Lu J."/>
            <person name="Liu C."/>
            <person name="Zhou H."/>
            <person name="Sun Q."/>
            <person name="Shu L."/>
            <person name="Wang H."/>
            <person name="Wang Y."/>
            <person name="Wang S."/>
            <person name="Wu C."/>
            <person name="Chan E.W."/>
            <person name="Chen G."/>
            <person name="Shen Z."/>
            <person name="Chen S."/>
            <person name="Zhang R."/>
        </authorList>
    </citation>
    <scope>NUCLEOTIDE SEQUENCE</scope>
    <source>
        <strain evidence="2">R1692</strain>
    </source>
</reference>
<organism evidence="2 3">
    <name type="scientific">Sphingobacterium hotanense</name>
    <dbReference type="NCBI Taxonomy" id="649196"/>
    <lineage>
        <taxon>Bacteria</taxon>
        <taxon>Pseudomonadati</taxon>
        <taxon>Bacteroidota</taxon>
        <taxon>Sphingobacteriia</taxon>
        <taxon>Sphingobacteriales</taxon>
        <taxon>Sphingobacteriaceae</taxon>
        <taxon>Sphingobacterium</taxon>
    </lineage>
</organism>
<dbReference type="RefSeq" id="WP_286652101.1">
    <property type="nucleotide sequence ID" value="NZ_JACAGK010000060.1"/>
</dbReference>
<reference evidence="2" key="1">
    <citation type="submission" date="2020-06" db="EMBL/GenBank/DDBJ databases">
        <authorList>
            <person name="Dong N."/>
        </authorList>
    </citation>
    <scope>NUCLEOTIDE SEQUENCE</scope>
    <source>
        <strain evidence="2">R1692</strain>
    </source>
</reference>
<gene>
    <name evidence="2" type="ORF">HX018_16615</name>
</gene>
<evidence type="ECO:0000313" key="3">
    <source>
        <dbReference type="Proteomes" id="UP001170954"/>
    </source>
</evidence>
<dbReference type="Gene3D" id="3.40.50.2000">
    <property type="entry name" value="Glycogen Phosphorylase B"/>
    <property type="match status" value="2"/>
</dbReference>
<dbReference type="InterPro" id="IPR001296">
    <property type="entry name" value="Glyco_trans_1"/>
</dbReference>
<comment type="caution">
    <text evidence="2">The sequence shown here is derived from an EMBL/GenBank/DDBJ whole genome shotgun (WGS) entry which is preliminary data.</text>
</comment>
<dbReference type="Pfam" id="PF00534">
    <property type="entry name" value="Glycos_transf_1"/>
    <property type="match status" value="1"/>
</dbReference>
<dbReference type="Proteomes" id="UP001170954">
    <property type="component" value="Unassembled WGS sequence"/>
</dbReference>
<dbReference type="SUPFAM" id="SSF53756">
    <property type="entry name" value="UDP-Glycosyltransferase/glycogen phosphorylase"/>
    <property type="match status" value="1"/>
</dbReference>
<evidence type="ECO:0000259" key="1">
    <source>
        <dbReference type="Pfam" id="PF00534"/>
    </source>
</evidence>
<accession>A0ABT7NRK7</accession>
<name>A0ABT7NRK7_9SPHI</name>
<evidence type="ECO:0000313" key="2">
    <source>
        <dbReference type="EMBL" id="MDM1049863.1"/>
    </source>
</evidence>
<protein>
    <submittedName>
        <fullName evidence="2">Glycosyltransferase</fullName>
    </submittedName>
</protein>